<evidence type="ECO:0000313" key="2">
    <source>
        <dbReference type="Proteomes" id="UP000887116"/>
    </source>
</evidence>
<accession>A0A8X6I1M2</accession>
<sequence length="89" mass="10277">MTTADENMRKLGNMIKVNRRITVDGVAEELGFGYERAHKIINDILGYRKVSGRCVPPHLTPTHMKKRMAISLEHFGHYQEDRNDFCFGL</sequence>
<protein>
    <submittedName>
        <fullName evidence="1">Histone-lysine N-methyltransferase SETMAR</fullName>
    </submittedName>
</protein>
<dbReference type="EMBL" id="BMAO01010750">
    <property type="protein sequence ID" value="GFQ69240.1"/>
    <property type="molecule type" value="Genomic_DNA"/>
</dbReference>
<dbReference type="OrthoDB" id="6429307at2759"/>
<reference evidence="1" key="1">
    <citation type="submission" date="2020-07" db="EMBL/GenBank/DDBJ databases">
        <title>Multicomponent nature underlies the extraordinary mechanical properties of spider dragline silk.</title>
        <authorList>
            <person name="Kono N."/>
            <person name="Nakamura H."/>
            <person name="Mori M."/>
            <person name="Yoshida Y."/>
            <person name="Ohtoshi R."/>
            <person name="Malay A.D."/>
            <person name="Moran D.A.P."/>
            <person name="Tomita M."/>
            <person name="Numata K."/>
            <person name="Arakawa K."/>
        </authorList>
    </citation>
    <scope>NUCLEOTIDE SEQUENCE</scope>
</reference>
<comment type="caution">
    <text evidence="1">The sequence shown here is derived from an EMBL/GenBank/DDBJ whole genome shotgun (WGS) entry which is preliminary data.</text>
</comment>
<organism evidence="1 2">
    <name type="scientific">Trichonephila clavata</name>
    <name type="common">Joro spider</name>
    <name type="synonym">Nephila clavata</name>
    <dbReference type="NCBI Taxonomy" id="2740835"/>
    <lineage>
        <taxon>Eukaryota</taxon>
        <taxon>Metazoa</taxon>
        <taxon>Ecdysozoa</taxon>
        <taxon>Arthropoda</taxon>
        <taxon>Chelicerata</taxon>
        <taxon>Arachnida</taxon>
        <taxon>Araneae</taxon>
        <taxon>Araneomorphae</taxon>
        <taxon>Entelegynae</taxon>
        <taxon>Araneoidea</taxon>
        <taxon>Nephilidae</taxon>
        <taxon>Trichonephila</taxon>
    </lineage>
</organism>
<keyword evidence="2" id="KW-1185">Reference proteome</keyword>
<dbReference type="AlphaFoldDB" id="A0A8X6I1M2"/>
<proteinExistence type="predicted"/>
<gene>
    <name evidence="1" type="primary">X975_08604</name>
    <name evidence="1" type="ORF">TNCT_669061</name>
</gene>
<name>A0A8X6I1M2_TRICU</name>
<dbReference type="Proteomes" id="UP000887116">
    <property type="component" value="Unassembled WGS sequence"/>
</dbReference>
<evidence type="ECO:0000313" key="1">
    <source>
        <dbReference type="EMBL" id="GFQ69240.1"/>
    </source>
</evidence>